<dbReference type="Proteomes" id="UP001196413">
    <property type="component" value="Unassembled WGS sequence"/>
</dbReference>
<organism evidence="1 2">
    <name type="scientific">Parelaphostrongylus tenuis</name>
    <name type="common">Meningeal worm</name>
    <dbReference type="NCBI Taxonomy" id="148309"/>
    <lineage>
        <taxon>Eukaryota</taxon>
        <taxon>Metazoa</taxon>
        <taxon>Ecdysozoa</taxon>
        <taxon>Nematoda</taxon>
        <taxon>Chromadorea</taxon>
        <taxon>Rhabditida</taxon>
        <taxon>Rhabditina</taxon>
        <taxon>Rhabditomorpha</taxon>
        <taxon>Strongyloidea</taxon>
        <taxon>Metastrongylidae</taxon>
        <taxon>Parelaphostrongylus</taxon>
    </lineage>
</organism>
<dbReference type="AlphaFoldDB" id="A0AAD5QPQ1"/>
<proteinExistence type="predicted"/>
<reference evidence="1" key="1">
    <citation type="submission" date="2021-06" db="EMBL/GenBank/DDBJ databases">
        <title>Parelaphostrongylus tenuis whole genome reference sequence.</title>
        <authorList>
            <person name="Garwood T.J."/>
            <person name="Larsen P.A."/>
            <person name="Fountain-Jones N.M."/>
            <person name="Garbe J.R."/>
            <person name="Macchietto M.G."/>
            <person name="Kania S.A."/>
            <person name="Gerhold R.W."/>
            <person name="Richards J.E."/>
            <person name="Wolf T.M."/>
        </authorList>
    </citation>
    <scope>NUCLEOTIDE SEQUENCE</scope>
    <source>
        <strain evidence="1">MNPRO001-30</strain>
        <tissue evidence="1">Meninges</tissue>
    </source>
</reference>
<accession>A0AAD5QPQ1</accession>
<comment type="caution">
    <text evidence="1">The sequence shown here is derived from an EMBL/GenBank/DDBJ whole genome shotgun (WGS) entry which is preliminary data.</text>
</comment>
<protein>
    <submittedName>
        <fullName evidence="1">Uncharacterized protein</fullName>
    </submittedName>
</protein>
<evidence type="ECO:0000313" key="2">
    <source>
        <dbReference type="Proteomes" id="UP001196413"/>
    </source>
</evidence>
<dbReference type="EMBL" id="JAHQIW010003702">
    <property type="protein sequence ID" value="KAJ1359773.1"/>
    <property type="molecule type" value="Genomic_DNA"/>
</dbReference>
<sequence length="110" mass="12672">MGGRYWRTNRMQDVENLHILIFVKSCHMIDEELIVKALPRAITWEAGEELLYEELTSSELLIATRRTRNSNFTSTSFRTKGSAYRLLRPDWAKSVGLAASRGDDQRQALL</sequence>
<evidence type="ECO:0000313" key="1">
    <source>
        <dbReference type="EMBL" id="KAJ1359773.1"/>
    </source>
</evidence>
<name>A0AAD5QPQ1_PARTN</name>
<gene>
    <name evidence="1" type="ORF">KIN20_018574</name>
</gene>
<keyword evidence="2" id="KW-1185">Reference proteome</keyword>